<dbReference type="PANTHER" id="PTHR24148">
    <property type="entry name" value="ANKYRIN REPEAT DOMAIN-CONTAINING PROTEIN 39 HOMOLOG-RELATED"/>
    <property type="match status" value="1"/>
</dbReference>
<feature type="domain" description="Heterokaryon incompatibility" evidence="1">
    <location>
        <begin position="46"/>
        <end position="190"/>
    </location>
</feature>
<evidence type="ECO:0000259" key="1">
    <source>
        <dbReference type="Pfam" id="PF06985"/>
    </source>
</evidence>
<reference evidence="2" key="1">
    <citation type="journal article" date="2020" name="Stud. Mycol.">
        <title>101 Dothideomycetes genomes: a test case for predicting lifestyles and emergence of pathogens.</title>
        <authorList>
            <person name="Haridas S."/>
            <person name="Albert R."/>
            <person name="Binder M."/>
            <person name="Bloem J."/>
            <person name="Labutti K."/>
            <person name="Salamov A."/>
            <person name="Andreopoulos B."/>
            <person name="Baker S."/>
            <person name="Barry K."/>
            <person name="Bills G."/>
            <person name="Bluhm B."/>
            <person name="Cannon C."/>
            <person name="Castanera R."/>
            <person name="Culley D."/>
            <person name="Daum C."/>
            <person name="Ezra D."/>
            <person name="Gonzalez J."/>
            <person name="Henrissat B."/>
            <person name="Kuo A."/>
            <person name="Liang C."/>
            <person name="Lipzen A."/>
            <person name="Lutzoni F."/>
            <person name="Magnuson J."/>
            <person name="Mondo S."/>
            <person name="Nolan M."/>
            <person name="Ohm R."/>
            <person name="Pangilinan J."/>
            <person name="Park H.-J."/>
            <person name="Ramirez L."/>
            <person name="Alfaro M."/>
            <person name="Sun H."/>
            <person name="Tritt A."/>
            <person name="Yoshinaga Y."/>
            <person name="Zwiers L.-H."/>
            <person name="Turgeon B."/>
            <person name="Goodwin S."/>
            <person name="Spatafora J."/>
            <person name="Crous P."/>
            <person name="Grigoriev I."/>
        </authorList>
    </citation>
    <scope>NUCLEOTIDE SEQUENCE</scope>
    <source>
        <strain evidence="2">CBS 130266</strain>
    </source>
</reference>
<dbReference type="OrthoDB" id="194358at2759"/>
<evidence type="ECO:0000313" key="2">
    <source>
        <dbReference type="EMBL" id="KAF2426252.1"/>
    </source>
</evidence>
<organism evidence="2 3">
    <name type="scientific">Tothia fuscella</name>
    <dbReference type="NCBI Taxonomy" id="1048955"/>
    <lineage>
        <taxon>Eukaryota</taxon>
        <taxon>Fungi</taxon>
        <taxon>Dikarya</taxon>
        <taxon>Ascomycota</taxon>
        <taxon>Pezizomycotina</taxon>
        <taxon>Dothideomycetes</taxon>
        <taxon>Pleosporomycetidae</taxon>
        <taxon>Venturiales</taxon>
        <taxon>Cylindrosympodiaceae</taxon>
        <taxon>Tothia</taxon>
    </lineage>
</organism>
<evidence type="ECO:0000313" key="3">
    <source>
        <dbReference type="Proteomes" id="UP000800235"/>
    </source>
</evidence>
<accession>A0A9P4NKU2</accession>
<proteinExistence type="predicted"/>
<sequence>MESSFAALEDPKNQIRLFQILPDTFEDGSTIKGRHQVFSIDKCPPYTAISYEWGNGTPFHEISVEEANLQIGDNLWHFLKACLQHAPQVVETLFRPPFTTKEQISEALKWLWIDQICIDQSNIGERNAQVELMTKIYSHSFMVIAWLGNDPAMVDAVNYIEKSWMRGTYPTQCQAVLHASYWRRVWMQQELLLSSKLLLMSGASMTTWGHMLSGLPGYETLTGQADRSLLSLMDLMFDTSVLAKTPARNLELPAALNRFSPLHCSDPRDRVFGIMSLVKPSDRCKIDYGLSVDEVYRRALLKCVELGYIWEGPRTVWRIENSSRKSERYQYEVFYVADHEETSFESRNFWVVGFETEIEELKGKKWERPNVEGEIEC</sequence>
<comment type="caution">
    <text evidence="2">The sequence shown here is derived from an EMBL/GenBank/DDBJ whole genome shotgun (WGS) entry which is preliminary data.</text>
</comment>
<dbReference type="AlphaFoldDB" id="A0A9P4NKU2"/>
<dbReference type="EMBL" id="MU007065">
    <property type="protein sequence ID" value="KAF2426252.1"/>
    <property type="molecule type" value="Genomic_DNA"/>
</dbReference>
<dbReference type="Pfam" id="PF06985">
    <property type="entry name" value="HET"/>
    <property type="match status" value="1"/>
</dbReference>
<keyword evidence="3" id="KW-1185">Reference proteome</keyword>
<dbReference type="Proteomes" id="UP000800235">
    <property type="component" value="Unassembled WGS sequence"/>
</dbReference>
<name>A0A9P4NKU2_9PEZI</name>
<gene>
    <name evidence="2" type="ORF">EJ08DRAFT_651792</name>
</gene>
<protein>
    <submittedName>
        <fullName evidence="2">HET-domain-containing protein</fullName>
    </submittedName>
</protein>
<dbReference type="InterPro" id="IPR010730">
    <property type="entry name" value="HET"/>
</dbReference>
<dbReference type="InterPro" id="IPR052895">
    <property type="entry name" value="HetReg/Transcr_Mod"/>
</dbReference>
<dbReference type="PANTHER" id="PTHR24148:SF73">
    <property type="entry name" value="HET DOMAIN PROTEIN (AFU_ORTHOLOGUE AFUA_8G01020)"/>
    <property type="match status" value="1"/>
</dbReference>